<dbReference type="OMA" id="DYIGESH"/>
<proteinExistence type="predicted"/>
<evidence type="ECO:0000313" key="2">
    <source>
        <dbReference type="EMBL" id="KJE95757.1"/>
    </source>
</evidence>
<feature type="compositionally biased region" description="Basic residues" evidence="1">
    <location>
        <begin position="143"/>
        <end position="165"/>
    </location>
</feature>
<evidence type="ECO:0000256" key="1">
    <source>
        <dbReference type="SAM" id="MobiDB-lite"/>
    </source>
</evidence>
<dbReference type="EMBL" id="KE346369">
    <property type="protein sequence ID" value="KJE95757.1"/>
    <property type="molecule type" value="Genomic_DNA"/>
</dbReference>
<dbReference type="RefSeq" id="XP_004345762.1">
    <property type="nucleotide sequence ID" value="XM_004345712.2"/>
</dbReference>
<keyword evidence="3" id="KW-1185">Reference proteome</keyword>
<name>A0A0D2VW62_CAPO3</name>
<feature type="compositionally biased region" description="Basic and acidic residues" evidence="1">
    <location>
        <begin position="7"/>
        <end position="19"/>
    </location>
</feature>
<feature type="region of interest" description="Disordered" evidence="1">
    <location>
        <begin position="135"/>
        <end position="165"/>
    </location>
</feature>
<dbReference type="AlphaFoldDB" id="A0A0D2VW62"/>
<gene>
    <name evidence="2" type="ORF">CAOG_006172</name>
</gene>
<dbReference type="Proteomes" id="UP000008743">
    <property type="component" value="Unassembled WGS sequence"/>
</dbReference>
<reference evidence="3" key="1">
    <citation type="submission" date="2011-02" db="EMBL/GenBank/DDBJ databases">
        <title>The Genome Sequence of Capsaspora owczarzaki ATCC 30864.</title>
        <authorList>
            <person name="Russ C."/>
            <person name="Cuomo C."/>
            <person name="Burger G."/>
            <person name="Gray M.W."/>
            <person name="Holland P.W.H."/>
            <person name="King N."/>
            <person name="Lang F.B.F."/>
            <person name="Roger A.J."/>
            <person name="Ruiz-Trillo I."/>
            <person name="Young S.K."/>
            <person name="Zeng Q."/>
            <person name="Gargeya S."/>
            <person name="Alvarado L."/>
            <person name="Berlin A."/>
            <person name="Chapman S.B."/>
            <person name="Chen Z."/>
            <person name="Freedman E."/>
            <person name="Gellesch M."/>
            <person name="Goldberg J."/>
            <person name="Griggs A."/>
            <person name="Gujja S."/>
            <person name="Heilman E."/>
            <person name="Heiman D."/>
            <person name="Howarth C."/>
            <person name="Mehta T."/>
            <person name="Neiman D."/>
            <person name="Pearson M."/>
            <person name="Roberts A."/>
            <person name="Saif S."/>
            <person name="Shea T."/>
            <person name="Shenoy N."/>
            <person name="Sisk P."/>
            <person name="Stolte C."/>
            <person name="Sykes S."/>
            <person name="White J."/>
            <person name="Yandava C."/>
            <person name="Haas B."/>
            <person name="Nusbaum C."/>
            <person name="Birren B."/>
        </authorList>
    </citation>
    <scope>NUCLEOTIDE SEQUENCE</scope>
    <source>
        <strain evidence="3">ATCC 30864</strain>
    </source>
</reference>
<organism evidence="2 3">
    <name type="scientific">Capsaspora owczarzaki (strain ATCC 30864)</name>
    <dbReference type="NCBI Taxonomy" id="595528"/>
    <lineage>
        <taxon>Eukaryota</taxon>
        <taxon>Filasterea</taxon>
        <taxon>Capsaspora</taxon>
    </lineage>
</organism>
<dbReference type="InParanoid" id="A0A0D2VW62"/>
<accession>A0A0D2VW62</accession>
<sequence length="165" mass="18354">MSCPKDYIGESHKKIERSGSLKKQGSVAGETDAAHKFSWGTLNVIETHTPGAPMGEKARRELTAKMNAAANLRIKSRTGNRRTDERNDGKMVQHFLNKTPIRSRQVVARAEQAFSGAKTLPNPKYATALGKMKVHNAATGRSHTLKNHHQHKPRAQTKLTPSRRR</sequence>
<protein>
    <submittedName>
        <fullName evidence="2">Uncharacterized protein</fullName>
    </submittedName>
</protein>
<evidence type="ECO:0000313" key="3">
    <source>
        <dbReference type="Proteomes" id="UP000008743"/>
    </source>
</evidence>
<feature type="region of interest" description="Disordered" evidence="1">
    <location>
        <begin position="1"/>
        <end position="29"/>
    </location>
</feature>